<dbReference type="EMBL" id="JBFXLS010000004">
    <property type="protein sequence ID" value="KAL2833249.1"/>
    <property type="molecule type" value="Genomic_DNA"/>
</dbReference>
<evidence type="ECO:0000313" key="23">
    <source>
        <dbReference type="EMBL" id="KAL2833249.1"/>
    </source>
</evidence>
<gene>
    <name evidence="23" type="ORF">BDW59DRAFT_77390</name>
</gene>
<evidence type="ECO:0000256" key="1">
    <source>
        <dbReference type="ARBA" id="ARBA00001954"/>
    </source>
</evidence>
<comment type="subcellular location">
    <subcellularLocation>
        <location evidence="3">Nucleus</location>
    </subcellularLocation>
</comment>
<feature type="compositionally biased region" description="Low complexity" evidence="20">
    <location>
        <begin position="1337"/>
        <end position="1359"/>
    </location>
</feature>
<keyword evidence="9" id="KW-0862">Zinc</keyword>
<evidence type="ECO:0000259" key="21">
    <source>
        <dbReference type="PROSITE" id="PS50016"/>
    </source>
</evidence>
<dbReference type="InterPro" id="IPR050690">
    <property type="entry name" value="JHDM1_Histone_Demethylase"/>
</dbReference>
<feature type="compositionally biased region" description="Polar residues" evidence="20">
    <location>
        <begin position="1308"/>
        <end position="1319"/>
    </location>
</feature>
<keyword evidence="7" id="KW-0479">Metal-binding</keyword>
<feature type="compositionally biased region" description="Basic and acidic residues" evidence="20">
    <location>
        <begin position="1172"/>
        <end position="1183"/>
    </location>
</feature>
<feature type="region of interest" description="Disordered" evidence="20">
    <location>
        <begin position="1085"/>
        <end position="1110"/>
    </location>
</feature>
<keyword evidence="12" id="KW-0560">Oxidoreductase</keyword>
<dbReference type="InterPro" id="IPR041070">
    <property type="entry name" value="JHD"/>
</dbReference>
<evidence type="ECO:0000256" key="14">
    <source>
        <dbReference type="ARBA" id="ARBA00023015"/>
    </source>
</evidence>
<evidence type="ECO:0000313" key="24">
    <source>
        <dbReference type="Proteomes" id="UP001610335"/>
    </source>
</evidence>
<evidence type="ECO:0000256" key="10">
    <source>
        <dbReference type="ARBA" id="ARBA00022853"/>
    </source>
</evidence>
<evidence type="ECO:0000256" key="13">
    <source>
        <dbReference type="ARBA" id="ARBA00023004"/>
    </source>
</evidence>
<evidence type="ECO:0000256" key="19">
    <source>
        <dbReference type="PROSITE-ProRule" id="PRU00146"/>
    </source>
</evidence>
<dbReference type="Proteomes" id="UP001610335">
    <property type="component" value="Unassembled WGS sequence"/>
</dbReference>
<feature type="compositionally biased region" description="Polar residues" evidence="20">
    <location>
        <begin position="960"/>
        <end position="969"/>
    </location>
</feature>
<dbReference type="PANTHER" id="PTHR23123">
    <property type="entry name" value="PHD/F-BOX CONTAINING PROTEIN"/>
    <property type="match status" value="1"/>
</dbReference>
<keyword evidence="13" id="KW-0408">Iron</keyword>
<dbReference type="SMART" id="SM00558">
    <property type="entry name" value="JmjC"/>
    <property type="match status" value="1"/>
</dbReference>
<evidence type="ECO:0000256" key="5">
    <source>
        <dbReference type="ARBA" id="ARBA00013246"/>
    </source>
</evidence>
<feature type="compositionally biased region" description="Polar residues" evidence="20">
    <location>
        <begin position="256"/>
        <end position="265"/>
    </location>
</feature>
<keyword evidence="11" id="KW-0223">Dioxygenase</keyword>
<feature type="domain" description="PHD-type" evidence="21">
    <location>
        <begin position="324"/>
        <end position="384"/>
    </location>
</feature>
<dbReference type="Pfam" id="PF00628">
    <property type="entry name" value="PHD"/>
    <property type="match status" value="1"/>
</dbReference>
<dbReference type="InterPro" id="IPR001965">
    <property type="entry name" value="Znf_PHD"/>
</dbReference>
<dbReference type="InterPro" id="IPR019786">
    <property type="entry name" value="Zinc_finger_PHD-type_CS"/>
</dbReference>
<feature type="region of interest" description="Disordered" evidence="20">
    <location>
        <begin position="255"/>
        <end position="320"/>
    </location>
</feature>
<dbReference type="InterPro" id="IPR019787">
    <property type="entry name" value="Znf_PHD-finger"/>
</dbReference>
<sequence length="1418" mass="157676">MISATSFVAPIGSRPPRYRTPSPPRRAVEPISPCSTTDFRTSWFDREVSEPTNSDHVRVTSSHDRFSPVEVGTSHRSGHGRSSSTIDTLATIALATSPTFAPLSYRPPSQNSPLNMSLFPSEPTEPIERPAKRPRSEKDQTPYSQHRSNAAPNPDPPSISDSMKTDAELLLNFARPTNLYPPTHSSKRVSADESYHNHALHTQDQVRVGTVSTYWGSNNENMNGNHATIYNLPPSRMRSQSDGSAAITRPMIQGIRPNTSSSTLPPISWQDEADGGDRYWDSAPRAVVEDSQAGINGLNEAPPVRSQSQSLKREDDVGHEESSQASCAACNLVRIPVDTDDQGDVTWISCDGCKRWFHIVCAGFKNDREIRTVDKFICKSCRPIHGQTTFVRKSSRARTSIDYAGLNQGLVKAATDSLEHHYIEPIKQNKIRFLPERFPRMRPELVTAEYFERGNGMTEPIVIPAKFNTCDSAPVVGSEFDTLVQDASTQEMFDELLEHLPGDDFETVIDCGQDQLDMVIPQGLTVRAVSELYGPEERVEVIDVKSQHGEDKRWTMQKWADYYESTGTKVVRNVISLEVSQSKLGRLIRRPKIVRDLDLQDAVWPKELKAAGDYPKVQFYCLMSVADCYTDFHIDFGGSSVYYHILKGKKTFFFIPPKDKHLKKYEEWCNSPAQDYTFLGDQTKECYRVDLSEGDTMLIPSGWIHAVWTPENSLVIGGNFLTRLNYGMQIKIAKIEKETKVPMKFRYPFFQKIQWYTALKYLKDDPVPQSVLDSFAQDEDHRFHRGYPIYYEFGERANTEPSGSPYHNSRFYSQAELEGLPDLAKYLLRTALIAGSYLVEGVTTDTRNAVRRSIPKMPRDPIEIIRTFGVWIAWKRGNEKAAQWTRPGVVESNAKLSLAEKKPAGRPSRRSERNAENQRTYAERQAVQRLSEQPVEDPQKEYLQNELIIDDGSAPPPTDITPTLPSSLSAPVVNEDTHPKPRTASRGSGLGPKRVACDACRKRRIRCHHKEENGGGSSHQMIIGTSGLGNHTPTAQDAASALNSLAAIASGAGLQHGQNTLKGIDRMDVVAKYAAGMVATPHGATVRASDVSPDGGNSAKKGRSKACDDCRKSKRRCIHDEYGRIDPVKAQERSKPRATSLAKRPRLNEEGPGPNASKRLKQESTSPVARHAHLDSREAEDPTRFQVVVDNGLLESSPRLDKCSTQHADMVLEDKDIPVDQDLYASPPAFLADTVATKDLTATVSKSAATLVSPPTSLADEMDIHDQADGEGEHAAAIYTPSSGSRHSSRQPRQIDRYMPDVHFMKSIKSTANPQSARRSSFGAAMTSVRKNTPGLSSGSKKSASRPSSSHSKKSFFPSFDRKHEYHAASSTSPGQYGQGIQPEQASVPEDDTDAESLRLIRELQEQEFSLRRRAGRV</sequence>
<dbReference type="PROSITE" id="PS01359">
    <property type="entry name" value="ZF_PHD_1"/>
    <property type="match status" value="1"/>
</dbReference>
<feature type="region of interest" description="Disordered" evidence="20">
    <location>
        <begin position="103"/>
        <end position="162"/>
    </location>
</feature>
<evidence type="ECO:0000256" key="9">
    <source>
        <dbReference type="ARBA" id="ARBA00022833"/>
    </source>
</evidence>
<comment type="function">
    <text evidence="2">Histone demethylase that specifically demethylates 'Lys-36' of histone H3, thereby playing a central role in histone code.</text>
</comment>
<dbReference type="Gene3D" id="3.30.40.10">
    <property type="entry name" value="Zinc/RING finger domain, C3HC4 (zinc finger)"/>
    <property type="match status" value="1"/>
</dbReference>
<evidence type="ECO:0000256" key="17">
    <source>
        <dbReference type="ARBA" id="ARBA00031083"/>
    </source>
</evidence>
<evidence type="ECO:0000256" key="6">
    <source>
        <dbReference type="ARBA" id="ARBA00015153"/>
    </source>
</evidence>
<keyword evidence="15" id="KW-0804">Transcription</keyword>
<reference evidence="23 24" key="1">
    <citation type="submission" date="2024-07" db="EMBL/GenBank/DDBJ databases">
        <title>Section-level genome sequencing and comparative genomics of Aspergillus sections Usti and Cavernicolus.</title>
        <authorList>
            <consortium name="Lawrence Berkeley National Laboratory"/>
            <person name="Nybo J.L."/>
            <person name="Vesth T.C."/>
            <person name="Theobald S."/>
            <person name="Frisvad J.C."/>
            <person name="Larsen T.O."/>
            <person name="Kjaerboelling I."/>
            <person name="Rothschild-Mancinelli K."/>
            <person name="Lyhne E.K."/>
            <person name="Kogle M.E."/>
            <person name="Barry K."/>
            <person name="Clum A."/>
            <person name="Na H."/>
            <person name="Ledsgaard L."/>
            <person name="Lin J."/>
            <person name="Lipzen A."/>
            <person name="Kuo A."/>
            <person name="Riley R."/>
            <person name="Mondo S."/>
            <person name="LaButti K."/>
            <person name="Haridas S."/>
            <person name="Pangalinan J."/>
            <person name="Salamov A.A."/>
            <person name="Simmons B.A."/>
            <person name="Magnuson J.K."/>
            <person name="Chen J."/>
            <person name="Drula E."/>
            <person name="Henrissat B."/>
            <person name="Wiebenga A."/>
            <person name="Lubbers R.J."/>
            <person name="Gomes A.C."/>
            <person name="Makela M.R."/>
            <person name="Stajich J."/>
            <person name="Grigoriev I.V."/>
            <person name="Mortensen U.H."/>
            <person name="De vries R.P."/>
            <person name="Baker S.E."/>
            <person name="Andersen M.R."/>
        </authorList>
    </citation>
    <scope>NUCLEOTIDE SEQUENCE [LARGE SCALE GENOMIC DNA]</scope>
    <source>
        <strain evidence="23 24">CBS 600.67</strain>
    </source>
</reference>
<evidence type="ECO:0000259" key="22">
    <source>
        <dbReference type="PROSITE" id="PS51184"/>
    </source>
</evidence>
<feature type="region of interest" description="Disordered" evidence="20">
    <location>
        <begin position="1127"/>
        <end position="1183"/>
    </location>
</feature>
<evidence type="ECO:0000256" key="16">
    <source>
        <dbReference type="ARBA" id="ARBA00023242"/>
    </source>
</evidence>
<evidence type="ECO:0000256" key="4">
    <source>
        <dbReference type="ARBA" id="ARBA00008037"/>
    </source>
</evidence>
<keyword evidence="10" id="KW-0156">Chromatin regulator</keyword>
<dbReference type="PROSITE" id="PS51184">
    <property type="entry name" value="JMJC"/>
    <property type="match status" value="1"/>
</dbReference>
<feature type="compositionally biased region" description="Polar residues" evidence="20">
    <location>
        <begin position="141"/>
        <end position="151"/>
    </location>
</feature>
<comment type="caution">
    <text evidence="23">The sequence shown here is derived from an EMBL/GenBank/DDBJ whole genome shotgun (WGS) entry which is preliminary data.</text>
</comment>
<accession>A0ABR4J153</accession>
<dbReference type="Gene3D" id="2.60.120.650">
    <property type="entry name" value="Cupin"/>
    <property type="match status" value="1"/>
</dbReference>
<dbReference type="InterPro" id="IPR003347">
    <property type="entry name" value="JmjC_dom"/>
</dbReference>
<evidence type="ECO:0000256" key="7">
    <source>
        <dbReference type="ARBA" id="ARBA00022723"/>
    </source>
</evidence>
<evidence type="ECO:0000256" key="8">
    <source>
        <dbReference type="ARBA" id="ARBA00022771"/>
    </source>
</evidence>
<dbReference type="InterPro" id="IPR011011">
    <property type="entry name" value="Znf_FYVE_PHD"/>
</dbReference>
<feature type="compositionally biased region" description="Basic and acidic residues" evidence="20">
    <location>
        <begin position="311"/>
        <end position="320"/>
    </location>
</feature>
<feature type="region of interest" description="Disordered" evidence="20">
    <location>
        <begin position="1"/>
        <end position="36"/>
    </location>
</feature>
<dbReference type="CDD" id="cd00067">
    <property type="entry name" value="GAL4"/>
    <property type="match status" value="1"/>
</dbReference>
<dbReference type="CDD" id="cd15517">
    <property type="entry name" value="PHD_TCF19_like"/>
    <property type="match status" value="1"/>
</dbReference>
<dbReference type="Pfam" id="PF17811">
    <property type="entry name" value="JHD"/>
    <property type="match status" value="1"/>
</dbReference>
<feature type="domain" description="JmjC" evidence="22">
    <location>
        <begin position="579"/>
        <end position="737"/>
    </location>
</feature>
<keyword evidence="16" id="KW-0539">Nucleus</keyword>
<dbReference type="SUPFAM" id="SSF51197">
    <property type="entry name" value="Clavaminate synthase-like"/>
    <property type="match status" value="1"/>
</dbReference>
<comment type="catalytic activity">
    <reaction evidence="18">
        <text>N(6),N(6)-dimethyl-L-lysyl(36)-[histone H3] + 2 2-oxoglutarate + 2 O2 = L-lysyl(36)-[histone H3] + 2 formaldehyde + 2 succinate + 2 CO2</text>
        <dbReference type="Rhea" id="RHEA:42032"/>
        <dbReference type="Rhea" id="RHEA-COMP:9785"/>
        <dbReference type="Rhea" id="RHEA-COMP:9787"/>
        <dbReference type="ChEBI" id="CHEBI:15379"/>
        <dbReference type="ChEBI" id="CHEBI:16526"/>
        <dbReference type="ChEBI" id="CHEBI:16810"/>
        <dbReference type="ChEBI" id="CHEBI:16842"/>
        <dbReference type="ChEBI" id="CHEBI:29969"/>
        <dbReference type="ChEBI" id="CHEBI:30031"/>
        <dbReference type="ChEBI" id="CHEBI:61976"/>
        <dbReference type="EC" id="1.14.11.27"/>
    </reaction>
</comment>
<dbReference type="PROSITE" id="PS50016">
    <property type="entry name" value="ZF_PHD_2"/>
    <property type="match status" value="1"/>
</dbReference>
<dbReference type="SMART" id="SM00249">
    <property type="entry name" value="PHD"/>
    <property type="match status" value="1"/>
</dbReference>
<organism evidence="23 24">
    <name type="scientific">Aspergillus cavernicola</name>
    <dbReference type="NCBI Taxonomy" id="176166"/>
    <lineage>
        <taxon>Eukaryota</taxon>
        <taxon>Fungi</taxon>
        <taxon>Dikarya</taxon>
        <taxon>Ascomycota</taxon>
        <taxon>Pezizomycotina</taxon>
        <taxon>Eurotiomycetes</taxon>
        <taxon>Eurotiomycetidae</taxon>
        <taxon>Eurotiales</taxon>
        <taxon>Aspergillaceae</taxon>
        <taxon>Aspergillus</taxon>
        <taxon>Aspergillus subgen. Nidulantes</taxon>
    </lineage>
</organism>
<evidence type="ECO:0000256" key="18">
    <source>
        <dbReference type="ARBA" id="ARBA00047915"/>
    </source>
</evidence>
<dbReference type="EC" id="1.14.11.27" evidence="5"/>
<dbReference type="SUPFAM" id="SSF57903">
    <property type="entry name" value="FYVE/PHD zinc finger"/>
    <property type="match status" value="1"/>
</dbReference>
<protein>
    <recommendedName>
        <fullName evidence="6">JmjC domain-containing histone demethylation protein 1</fullName>
        <ecNumber evidence="5">1.14.11.27</ecNumber>
    </recommendedName>
    <alternativeName>
        <fullName evidence="17">[Histone-H3]-lysine-36 demethylase 1</fullName>
    </alternativeName>
</protein>
<evidence type="ECO:0000256" key="20">
    <source>
        <dbReference type="SAM" id="MobiDB-lite"/>
    </source>
</evidence>
<dbReference type="InterPro" id="IPR001138">
    <property type="entry name" value="Zn2Cys6_DnaBD"/>
</dbReference>
<keyword evidence="14" id="KW-0805">Transcription regulation</keyword>
<keyword evidence="24" id="KW-1185">Reference proteome</keyword>
<feature type="compositionally biased region" description="Basic and acidic residues" evidence="20">
    <location>
        <begin position="126"/>
        <end position="140"/>
    </location>
</feature>
<keyword evidence="8 19" id="KW-0863">Zinc-finger</keyword>
<evidence type="ECO:0000256" key="12">
    <source>
        <dbReference type="ARBA" id="ARBA00023002"/>
    </source>
</evidence>
<feature type="compositionally biased region" description="Basic and acidic residues" evidence="20">
    <location>
        <begin position="898"/>
        <end position="916"/>
    </location>
</feature>
<evidence type="ECO:0000256" key="3">
    <source>
        <dbReference type="ARBA" id="ARBA00004123"/>
    </source>
</evidence>
<feature type="region of interest" description="Disordered" evidence="20">
    <location>
        <begin position="895"/>
        <end position="993"/>
    </location>
</feature>
<feature type="region of interest" description="Disordered" evidence="20">
    <location>
        <begin position="1308"/>
        <end position="1398"/>
    </location>
</feature>
<evidence type="ECO:0000256" key="11">
    <source>
        <dbReference type="ARBA" id="ARBA00022964"/>
    </source>
</evidence>
<dbReference type="InterPro" id="IPR013083">
    <property type="entry name" value="Znf_RING/FYVE/PHD"/>
</dbReference>
<comment type="similarity">
    <text evidence="4">Belongs to the JHDM1 histone demethylase family.</text>
</comment>
<evidence type="ECO:0000256" key="15">
    <source>
        <dbReference type="ARBA" id="ARBA00023163"/>
    </source>
</evidence>
<comment type="cofactor">
    <cofactor evidence="1">
        <name>Fe(2+)</name>
        <dbReference type="ChEBI" id="CHEBI:29033"/>
    </cofactor>
</comment>
<proteinExistence type="inferred from homology"/>
<dbReference type="Pfam" id="PF02373">
    <property type="entry name" value="JmjC"/>
    <property type="match status" value="1"/>
</dbReference>
<name>A0ABR4J153_9EURO</name>
<evidence type="ECO:0000256" key="2">
    <source>
        <dbReference type="ARBA" id="ARBA00003909"/>
    </source>
</evidence>